<proteinExistence type="predicted"/>
<protein>
    <submittedName>
        <fullName evidence="1">Uncharacterized protein</fullName>
    </submittedName>
</protein>
<organism evidence="1 2">
    <name type="scientific">Ambrosia artemisiifolia</name>
    <name type="common">Common ragweed</name>
    <dbReference type="NCBI Taxonomy" id="4212"/>
    <lineage>
        <taxon>Eukaryota</taxon>
        <taxon>Viridiplantae</taxon>
        <taxon>Streptophyta</taxon>
        <taxon>Embryophyta</taxon>
        <taxon>Tracheophyta</taxon>
        <taxon>Spermatophyta</taxon>
        <taxon>Magnoliopsida</taxon>
        <taxon>eudicotyledons</taxon>
        <taxon>Gunneridae</taxon>
        <taxon>Pentapetalae</taxon>
        <taxon>asterids</taxon>
        <taxon>campanulids</taxon>
        <taxon>Asterales</taxon>
        <taxon>Asteraceae</taxon>
        <taxon>Asteroideae</taxon>
        <taxon>Heliantheae alliance</taxon>
        <taxon>Heliantheae</taxon>
        <taxon>Ambrosia</taxon>
    </lineage>
</organism>
<keyword evidence="2" id="KW-1185">Reference proteome</keyword>
<dbReference type="Proteomes" id="UP001206925">
    <property type="component" value="Unassembled WGS sequence"/>
</dbReference>
<gene>
    <name evidence="1" type="ORF">M8C21_008250</name>
</gene>
<evidence type="ECO:0000313" key="1">
    <source>
        <dbReference type="EMBL" id="KAI7744251.1"/>
    </source>
</evidence>
<reference evidence="1" key="1">
    <citation type="submission" date="2022-06" db="EMBL/GenBank/DDBJ databases">
        <title>Uncovering the hologenomic basis of an extraordinary plant invasion.</title>
        <authorList>
            <person name="Bieker V.C."/>
            <person name="Martin M.D."/>
            <person name="Gilbert T."/>
            <person name="Hodgins K."/>
            <person name="Battlay P."/>
            <person name="Petersen B."/>
            <person name="Wilson J."/>
        </authorList>
    </citation>
    <scope>NUCLEOTIDE SEQUENCE</scope>
    <source>
        <strain evidence="1">AA19_3_7</strain>
        <tissue evidence="1">Leaf</tissue>
    </source>
</reference>
<accession>A0AAD5GL52</accession>
<sequence>MRTTLSYFFLELLFKCSFGIINRKSRTGLYKRASQSWK</sequence>
<name>A0AAD5GL52_AMBAR</name>
<evidence type="ECO:0000313" key="2">
    <source>
        <dbReference type="Proteomes" id="UP001206925"/>
    </source>
</evidence>
<comment type="caution">
    <text evidence="1">The sequence shown here is derived from an EMBL/GenBank/DDBJ whole genome shotgun (WGS) entry which is preliminary data.</text>
</comment>
<dbReference type="AlphaFoldDB" id="A0AAD5GL52"/>
<dbReference type="EMBL" id="JAMZMK010007560">
    <property type="protein sequence ID" value="KAI7744251.1"/>
    <property type="molecule type" value="Genomic_DNA"/>
</dbReference>